<keyword evidence="3" id="KW-0479">Metal-binding</keyword>
<dbReference type="InterPro" id="IPR006680">
    <property type="entry name" value="Amidohydro-rel"/>
</dbReference>
<dbReference type="NCBIfam" id="TIGR02033">
    <property type="entry name" value="D-hydantoinase"/>
    <property type="match status" value="1"/>
</dbReference>
<dbReference type="Pfam" id="PF01979">
    <property type="entry name" value="Amidohydro_1"/>
    <property type="match status" value="1"/>
</dbReference>
<dbReference type="PANTHER" id="PTHR11647:SF1">
    <property type="entry name" value="COLLAPSIN RESPONSE MEDIATOR PROTEIN"/>
    <property type="match status" value="1"/>
</dbReference>
<dbReference type="Gene3D" id="3.20.20.140">
    <property type="entry name" value="Metal-dependent hydrolases"/>
    <property type="match status" value="1"/>
</dbReference>
<evidence type="ECO:0000256" key="3">
    <source>
        <dbReference type="ARBA" id="ARBA00022723"/>
    </source>
</evidence>
<dbReference type="SUPFAM" id="SSF51338">
    <property type="entry name" value="Composite domain of metallo-dependent hydrolases"/>
    <property type="match status" value="2"/>
</dbReference>
<gene>
    <name evidence="7" type="ORF">PAM7971_02927</name>
</gene>
<organism evidence="7 8">
    <name type="scientific">Pacificibacter marinus</name>
    <dbReference type="NCBI Taxonomy" id="658057"/>
    <lineage>
        <taxon>Bacteria</taxon>
        <taxon>Pseudomonadati</taxon>
        <taxon>Pseudomonadota</taxon>
        <taxon>Alphaproteobacteria</taxon>
        <taxon>Rhodobacterales</taxon>
        <taxon>Roseobacteraceae</taxon>
        <taxon>Pacificibacter</taxon>
    </lineage>
</organism>
<dbReference type="InterPro" id="IPR050378">
    <property type="entry name" value="Metallo-dep_Hydrolases_sf"/>
</dbReference>
<dbReference type="CDD" id="cd01314">
    <property type="entry name" value="D-HYD"/>
    <property type="match status" value="1"/>
</dbReference>
<protein>
    <submittedName>
        <fullName evidence="7">D-hydantoinase</fullName>
        <ecNumber evidence="7">3.5.2.-</ecNumber>
    </submittedName>
</protein>
<accession>A0A1Y5T6Q4</accession>
<dbReference type="PANTHER" id="PTHR11647">
    <property type="entry name" value="HYDRANTOINASE/DIHYDROPYRIMIDINASE FAMILY MEMBER"/>
    <property type="match status" value="1"/>
</dbReference>
<dbReference type="GO" id="GO:0046872">
    <property type="term" value="F:metal ion binding"/>
    <property type="evidence" value="ECO:0007669"/>
    <property type="project" value="UniProtKB-KW"/>
</dbReference>
<dbReference type="InterPro" id="IPR011778">
    <property type="entry name" value="Hydantoinase/dihydroPyrase"/>
</dbReference>
<comment type="PTM">
    <text evidence="5">Carbamylation allows a single lysine to coordinate two divalent metal cations.</text>
</comment>
<evidence type="ECO:0000256" key="2">
    <source>
        <dbReference type="ARBA" id="ARBA00008829"/>
    </source>
</evidence>
<dbReference type="Proteomes" id="UP000193307">
    <property type="component" value="Unassembled WGS sequence"/>
</dbReference>
<comment type="cofactor">
    <cofactor evidence="1">
        <name>Zn(2+)</name>
        <dbReference type="ChEBI" id="CHEBI:29105"/>
    </cofactor>
</comment>
<evidence type="ECO:0000256" key="1">
    <source>
        <dbReference type="ARBA" id="ARBA00001947"/>
    </source>
</evidence>
<dbReference type="InterPro" id="IPR032466">
    <property type="entry name" value="Metal_Hydrolase"/>
</dbReference>
<evidence type="ECO:0000313" key="7">
    <source>
        <dbReference type="EMBL" id="SLN56621.1"/>
    </source>
</evidence>
<evidence type="ECO:0000256" key="5">
    <source>
        <dbReference type="PIRSR" id="PIRSR611778-50"/>
    </source>
</evidence>
<dbReference type="InterPro" id="IPR011059">
    <property type="entry name" value="Metal-dep_hydrolase_composite"/>
</dbReference>
<dbReference type="FunFam" id="3.20.20.140:FF:000174">
    <property type="entry name" value="Dihydropyrimidinase-related protein 2"/>
    <property type="match status" value="1"/>
</dbReference>
<feature type="modified residue" description="N6-carboxylysine" evidence="5">
    <location>
        <position position="169"/>
    </location>
</feature>
<dbReference type="NCBIfam" id="NF009941">
    <property type="entry name" value="PRK13404.1"/>
    <property type="match status" value="1"/>
</dbReference>
<evidence type="ECO:0000313" key="8">
    <source>
        <dbReference type="Proteomes" id="UP000193307"/>
    </source>
</evidence>
<feature type="domain" description="Amidohydrolase-related" evidence="6">
    <location>
        <begin position="67"/>
        <end position="459"/>
    </location>
</feature>
<dbReference type="OrthoDB" id="9775759at2"/>
<reference evidence="7 8" key="1">
    <citation type="submission" date="2017-03" db="EMBL/GenBank/DDBJ databases">
        <authorList>
            <person name="Afonso C.L."/>
            <person name="Miller P.J."/>
            <person name="Scott M.A."/>
            <person name="Spackman E."/>
            <person name="Goraichik I."/>
            <person name="Dimitrov K.M."/>
            <person name="Suarez D.L."/>
            <person name="Swayne D.E."/>
        </authorList>
    </citation>
    <scope>NUCLEOTIDE SEQUENCE [LARGE SCALE GENOMIC DNA]</scope>
    <source>
        <strain evidence="7 8">CECT 7971</strain>
    </source>
</reference>
<dbReference type="Gene3D" id="2.30.40.10">
    <property type="entry name" value="Urease, subunit C, domain 1"/>
    <property type="match status" value="1"/>
</dbReference>
<keyword evidence="4 7" id="KW-0378">Hydrolase</keyword>
<sequence>MPFKSAPLNPHQNDGTGTAFDLVIRNAKLCTAADVFETDIAIKDGVVVCLGKKLAKGTREIDAKGRTVTPGGVDAHCHLDQPLAPPARMADDFETGTRSAACGGTTTIIPFAAQEKGQSLIAAVEDYHQRAGDLSCIDYSFHLIVSDPTPEVLDRELPELIAKGYSSFKIYMTYDDLKLDDGQILDVLDIARRHGALPMIHAENSDCIKWLTKRLKARGHTAPRYHADARPAIVEREAAHRAISLAELVDVQLLIVHVSGIEAIEQIQMAKARGVNIHAETCPQYLFLTAADLGLDGEYEGAQCVCSPPPRDPENQKHVWRGLENGLFSVFSSDHAPFKYDDAAGKKPNGCEVDFDHIPNGIPGLETRLPLLYSEGVLTGRIPVTRFVELTSTNPAKLYGLYPRKGTLAIGSDADLVIWGDQPVTITNDALHHAVDYTPYEGRVLGAWPAYTVSRGEVVWDGKQYTGRKGHGEFIARSRPFQEITDDQ</sequence>
<dbReference type="EMBL" id="FWFW01000010">
    <property type="protein sequence ID" value="SLN56621.1"/>
    <property type="molecule type" value="Genomic_DNA"/>
</dbReference>
<dbReference type="GO" id="GO:0016810">
    <property type="term" value="F:hydrolase activity, acting on carbon-nitrogen (but not peptide) bonds"/>
    <property type="evidence" value="ECO:0007669"/>
    <property type="project" value="InterPro"/>
</dbReference>
<evidence type="ECO:0000256" key="4">
    <source>
        <dbReference type="ARBA" id="ARBA00022801"/>
    </source>
</evidence>
<comment type="similarity">
    <text evidence="2">Belongs to the metallo-dependent hydrolases superfamily. Hydantoinase/dihydropyrimidinase family.</text>
</comment>
<dbReference type="SUPFAM" id="SSF51556">
    <property type="entry name" value="Metallo-dependent hydrolases"/>
    <property type="match status" value="1"/>
</dbReference>
<dbReference type="RefSeq" id="WP_085850027.1">
    <property type="nucleotide sequence ID" value="NZ_FNZV01000014.1"/>
</dbReference>
<dbReference type="GO" id="GO:0005737">
    <property type="term" value="C:cytoplasm"/>
    <property type="evidence" value="ECO:0007669"/>
    <property type="project" value="InterPro"/>
</dbReference>
<dbReference type="AlphaFoldDB" id="A0A1Y5T6Q4"/>
<keyword evidence="8" id="KW-1185">Reference proteome</keyword>
<proteinExistence type="inferred from homology"/>
<dbReference type="EC" id="3.5.2.-" evidence="7"/>
<name>A0A1Y5T6Q4_9RHOB</name>
<evidence type="ECO:0000259" key="6">
    <source>
        <dbReference type="Pfam" id="PF01979"/>
    </source>
</evidence>
<dbReference type="STRING" id="658057.SAMN04488032_11465"/>